<evidence type="ECO:0000256" key="1">
    <source>
        <dbReference type="ARBA" id="ARBA00012417"/>
    </source>
</evidence>
<dbReference type="Gene3D" id="3.40.50.300">
    <property type="entry name" value="P-loop containing nucleotide triphosphate hydrolases"/>
    <property type="match status" value="1"/>
</dbReference>
<dbReference type="GO" id="GO:0006261">
    <property type="term" value="P:DNA-templated DNA replication"/>
    <property type="evidence" value="ECO:0007669"/>
    <property type="project" value="TreeGrafter"/>
</dbReference>
<evidence type="ECO:0000256" key="10">
    <source>
        <dbReference type="NCBIfam" id="TIGR01128"/>
    </source>
</evidence>
<dbReference type="Gene3D" id="1.20.272.10">
    <property type="match status" value="1"/>
</dbReference>
<keyword evidence="14" id="KW-1185">Reference proteome</keyword>
<dbReference type="AlphaFoldDB" id="A0A1H9H0Y0"/>
<feature type="domain" description="DNA polymerase III subunit delta C-terminal" evidence="12">
    <location>
        <begin position="214"/>
        <end position="333"/>
    </location>
</feature>
<comment type="catalytic activity">
    <reaction evidence="9">
        <text>DNA(n) + a 2'-deoxyribonucleoside 5'-triphosphate = DNA(n+1) + diphosphate</text>
        <dbReference type="Rhea" id="RHEA:22508"/>
        <dbReference type="Rhea" id="RHEA-COMP:17339"/>
        <dbReference type="Rhea" id="RHEA-COMP:17340"/>
        <dbReference type="ChEBI" id="CHEBI:33019"/>
        <dbReference type="ChEBI" id="CHEBI:61560"/>
        <dbReference type="ChEBI" id="CHEBI:173112"/>
        <dbReference type="EC" id="2.7.7.7"/>
    </reaction>
</comment>
<proteinExistence type="inferred from homology"/>
<keyword evidence="6" id="KW-0239">DNA-directed DNA polymerase</keyword>
<evidence type="ECO:0000256" key="5">
    <source>
        <dbReference type="ARBA" id="ARBA00022705"/>
    </source>
</evidence>
<dbReference type="InterPro" id="IPR027417">
    <property type="entry name" value="P-loop_NTPase"/>
</dbReference>
<dbReference type="GO" id="GO:0003677">
    <property type="term" value="F:DNA binding"/>
    <property type="evidence" value="ECO:0007669"/>
    <property type="project" value="InterPro"/>
</dbReference>
<comment type="similarity">
    <text evidence="8">Belongs to the DNA polymerase HolA subunit family.</text>
</comment>
<evidence type="ECO:0000256" key="7">
    <source>
        <dbReference type="ARBA" id="ARBA00026073"/>
    </source>
</evidence>
<dbReference type="STRING" id="988801.SAMN05216522_10431"/>
<name>A0A1H9H0Y0_9GAMM</name>
<dbReference type="OrthoDB" id="9770982at2"/>
<accession>A0A1H9H0Y0</accession>
<evidence type="ECO:0000256" key="8">
    <source>
        <dbReference type="ARBA" id="ARBA00034754"/>
    </source>
</evidence>
<gene>
    <name evidence="13" type="ORF">SAMN05216522_10431</name>
</gene>
<evidence type="ECO:0000256" key="2">
    <source>
        <dbReference type="ARBA" id="ARBA00017703"/>
    </source>
</evidence>
<evidence type="ECO:0000256" key="9">
    <source>
        <dbReference type="ARBA" id="ARBA00049244"/>
    </source>
</evidence>
<dbReference type="SUPFAM" id="SSF48019">
    <property type="entry name" value="post-AAA+ oligomerization domain-like"/>
    <property type="match status" value="1"/>
</dbReference>
<dbReference type="Pfam" id="PF14840">
    <property type="entry name" value="DNA_pol3_delt_C"/>
    <property type="match status" value="1"/>
</dbReference>
<dbReference type="SUPFAM" id="SSF52540">
    <property type="entry name" value="P-loop containing nucleoside triphosphate hydrolases"/>
    <property type="match status" value="1"/>
</dbReference>
<keyword evidence="3" id="KW-0808">Transferase</keyword>
<sequence>MTRVFPEQLSTQLNHGLRRYYLLVGSDPLLHHESQQSILVAARSHAFAEHHSFSIDQHTDWDSLFSECQAMSLFSQRQVFILQLAENGPNAAQASQLAQLISLVHEDLLLIIHAPKITKAQENSAWYKGLVDGGLLVTCHTPDHQQLPRWVQQRCRAMSLSIDEPALRLLCYYYEGNLLALSQALERLSLLWPDGVLTLPRVEEAVYDAAVFTPYHWIDALLAGKSKRALHVLQQLQSEDQEPIILLRTLQREIMILLEVSSAPMDGRRAAMDKLRVWQNKRQLYTSALQRLDRVRLRHIIHHLASLEIAVKKDFSAECWPALNALSVLICQPQFPTGLYHV</sequence>
<dbReference type="Gene3D" id="1.10.8.60">
    <property type="match status" value="1"/>
</dbReference>
<keyword evidence="4" id="KW-0548">Nucleotidyltransferase</keyword>
<protein>
    <recommendedName>
        <fullName evidence="2 10">DNA polymerase III subunit delta</fullName>
        <ecNumber evidence="1 10">2.7.7.7</ecNumber>
    </recommendedName>
</protein>
<evidence type="ECO:0000259" key="11">
    <source>
        <dbReference type="Pfam" id="PF06144"/>
    </source>
</evidence>
<dbReference type="NCBIfam" id="TIGR01128">
    <property type="entry name" value="holA"/>
    <property type="match status" value="1"/>
</dbReference>
<evidence type="ECO:0000256" key="4">
    <source>
        <dbReference type="ARBA" id="ARBA00022695"/>
    </source>
</evidence>
<dbReference type="GO" id="GO:0009360">
    <property type="term" value="C:DNA polymerase III complex"/>
    <property type="evidence" value="ECO:0007669"/>
    <property type="project" value="UniProtKB-UniRule"/>
</dbReference>
<dbReference type="InterPro" id="IPR032780">
    <property type="entry name" value="DNA_pol3_delt_C"/>
</dbReference>
<reference evidence="14" key="1">
    <citation type="submission" date="2016-10" db="EMBL/GenBank/DDBJ databases">
        <authorList>
            <person name="Varghese N."/>
            <person name="Submissions S."/>
        </authorList>
    </citation>
    <scope>NUCLEOTIDE SEQUENCE [LARGE SCALE GENOMIC DNA]</scope>
    <source>
        <strain evidence="14">8N4</strain>
    </source>
</reference>
<dbReference type="PANTHER" id="PTHR34388:SF1">
    <property type="entry name" value="DNA POLYMERASE III SUBUNIT DELTA"/>
    <property type="match status" value="1"/>
</dbReference>
<evidence type="ECO:0000313" key="14">
    <source>
        <dbReference type="Proteomes" id="UP000242515"/>
    </source>
</evidence>
<dbReference type="Proteomes" id="UP000242515">
    <property type="component" value="Unassembled WGS sequence"/>
</dbReference>
<dbReference type="EC" id="2.7.7.7" evidence="1 10"/>
<dbReference type="GO" id="GO:0003887">
    <property type="term" value="F:DNA-directed DNA polymerase activity"/>
    <property type="evidence" value="ECO:0007669"/>
    <property type="project" value="UniProtKB-UniRule"/>
</dbReference>
<dbReference type="RefSeq" id="WP_092674349.1">
    <property type="nucleotide sequence ID" value="NZ_FOGC01000004.1"/>
</dbReference>
<dbReference type="InterPro" id="IPR005790">
    <property type="entry name" value="DNA_polIII_delta"/>
</dbReference>
<evidence type="ECO:0000256" key="6">
    <source>
        <dbReference type="ARBA" id="ARBA00022932"/>
    </source>
</evidence>
<keyword evidence="5" id="KW-0235">DNA replication</keyword>
<evidence type="ECO:0000256" key="3">
    <source>
        <dbReference type="ARBA" id="ARBA00022679"/>
    </source>
</evidence>
<dbReference type="EMBL" id="FOGC01000004">
    <property type="protein sequence ID" value="SEQ56002.1"/>
    <property type="molecule type" value="Genomic_DNA"/>
</dbReference>
<feature type="domain" description="DNA polymerase III delta N-terminal" evidence="11">
    <location>
        <begin position="21"/>
        <end position="139"/>
    </location>
</feature>
<comment type="subunit">
    <text evidence="7">DNA polymerase III contains a core (composed of alpha, epsilon and theta chains) that associates with a tau subunit. This core dimerizes to form the POLIII' complex. PolIII' associates with the gamma complex (composed of gamma, delta, delta', psi and chi chains) and with the beta chain to form the complete DNA polymerase III complex.</text>
</comment>
<dbReference type="CDD" id="cd18138">
    <property type="entry name" value="HLD_clamp_pol_III_delta"/>
    <property type="match status" value="1"/>
</dbReference>
<organism evidence="13 14">
    <name type="scientific">Rosenbergiella nectarea</name>
    <dbReference type="NCBI Taxonomy" id="988801"/>
    <lineage>
        <taxon>Bacteria</taxon>
        <taxon>Pseudomonadati</taxon>
        <taxon>Pseudomonadota</taxon>
        <taxon>Gammaproteobacteria</taxon>
        <taxon>Enterobacterales</taxon>
        <taxon>Erwiniaceae</taxon>
        <taxon>Rosenbergiella</taxon>
    </lineage>
</organism>
<dbReference type="InterPro" id="IPR008921">
    <property type="entry name" value="DNA_pol3_clamp-load_cplx_C"/>
</dbReference>
<dbReference type="Pfam" id="PF06144">
    <property type="entry name" value="DNA_pol3_delta"/>
    <property type="match status" value="1"/>
</dbReference>
<evidence type="ECO:0000313" key="13">
    <source>
        <dbReference type="EMBL" id="SEQ56002.1"/>
    </source>
</evidence>
<evidence type="ECO:0000259" key="12">
    <source>
        <dbReference type="Pfam" id="PF14840"/>
    </source>
</evidence>
<dbReference type="InterPro" id="IPR010372">
    <property type="entry name" value="DNA_pol3_delta_N"/>
</dbReference>
<dbReference type="PANTHER" id="PTHR34388">
    <property type="entry name" value="DNA POLYMERASE III SUBUNIT DELTA"/>
    <property type="match status" value="1"/>
</dbReference>